<dbReference type="GeneID" id="41963792"/>
<evidence type="ECO:0000256" key="2">
    <source>
        <dbReference type="SAM" id="MobiDB-lite"/>
    </source>
</evidence>
<feature type="compositionally biased region" description="Acidic residues" evidence="2">
    <location>
        <begin position="180"/>
        <end position="204"/>
    </location>
</feature>
<dbReference type="GO" id="GO:0005634">
    <property type="term" value="C:nucleus"/>
    <property type="evidence" value="ECO:0007669"/>
    <property type="project" value="TreeGrafter"/>
</dbReference>
<dbReference type="Proteomes" id="UP000515153">
    <property type="component" value="Chromosome V"/>
</dbReference>
<dbReference type="GO" id="GO:0030686">
    <property type="term" value="C:90S preribosome"/>
    <property type="evidence" value="ECO:0007669"/>
    <property type="project" value="TreeGrafter"/>
</dbReference>
<name>A0A6P8AV99_PYRGI</name>
<feature type="domain" description="Bud22" evidence="3">
    <location>
        <begin position="17"/>
        <end position="443"/>
    </location>
</feature>
<evidence type="ECO:0000313" key="4">
    <source>
        <dbReference type="Proteomes" id="UP000515153"/>
    </source>
</evidence>
<gene>
    <name evidence="5" type="ORF">PgNI_08894</name>
</gene>
<keyword evidence="1" id="KW-0175">Coiled coil</keyword>
<protein>
    <recommendedName>
        <fullName evidence="3">Bud22 domain-containing protein</fullName>
    </recommendedName>
</protein>
<feature type="compositionally biased region" description="Basic and acidic residues" evidence="2">
    <location>
        <begin position="342"/>
        <end position="375"/>
    </location>
</feature>
<keyword evidence="4" id="KW-1185">Reference proteome</keyword>
<dbReference type="InterPro" id="IPR037393">
    <property type="entry name" value="Bud22/SRFB1"/>
</dbReference>
<dbReference type="RefSeq" id="XP_030978846.1">
    <property type="nucleotide sequence ID" value="XM_031128884.1"/>
</dbReference>
<sequence>MPKRKRSAGDDFEKSFERFNKELFRALKVAKGFERQRLAKRVKDVKLPQGKIQRLEQEVEVLKALDLHQAAHAHLCSALLKVKAAAQSPLLPEAIKNGVPKPEISEEERHALHNVTSALYKRNQVRAVISAAIPVLCQSLGVSPPGDKSKAKGEPTSSKNDSKGDAKSKEERRKGRVEQSFEEQEDSSSDEVGYESGEELDDEAIDRMEAMLGGSSSEEELVSNDDGVASLKRLAQSASFDDDISLPGSESAAEEEYPEDDEVTIPSSSGSESDSEAAAPPPKKAKKKEKKAKPIRDEEIVESVALPTLMGGYISGSEEASDVDVAPAPRKNRRGQKARQALAEKKYGDKAKHLGKQKEAGWDSKRGAVDAGDGKPRKRGVRNPLQQKRDGEGSRGPKQEEVKKPEKKSRDDDGPLHPSWLAKKKAKQAQENASFQGKKITFD</sequence>
<dbReference type="Pfam" id="PF09073">
    <property type="entry name" value="BUD22"/>
    <property type="match status" value="1"/>
</dbReference>
<feature type="compositionally biased region" description="Basic and acidic residues" evidence="2">
    <location>
        <begin position="387"/>
        <end position="415"/>
    </location>
</feature>
<reference evidence="5" key="3">
    <citation type="submission" date="2025-08" db="UniProtKB">
        <authorList>
            <consortium name="RefSeq"/>
        </authorList>
    </citation>
    <scope>IDENTIFICATION</scope>
    <source>
        <strain evidence="5">NI907</strain>
    </source>
</reference>
<feature type="compositionally biased region" description="Low complexity" evidence="2">
    <location>
        <begin position="266"/>
        <end position="278"/>
    </location>
</feature>
<dbReference type="GO" id="GO:0030490">
    <property type="term" value="P:maturation of SSU-rRNA"/>
    <property type="evidence" value="ECO:0007669"/>
    <property type="project" value="TreeGrafter"/>
</dbReference>
<evidence type="ECO:0000259" key="3">
    <source>
        <dbReference type="Pfam" id="PF09073"/>
    </source>
</evidence>
<feature type="region of interest" description="Disordered" evidence="2">
    <location>
        <begin position="140"/>
        <end position="443"/>
    </location>
</feature>
<organism evidence="4 5">
    <name type="scientific">Pyricularia grisea</name>
    <name type="common">Crabgrass-specific blast fungus</name>
    <name type="synonym">Magnaporthe grisea</name>
    <dbReference type="NCBI Taxonomy" id="148305"/>
    <lineage>
        <taxon>Eukaryota</taxon>
        <taxon>Fungi</taxon>
        <taxon>Dikarya</taxon>
        <taxon>Ascomycota</taxon>
        <taxon>Pezizomycotina</taxon>
        <taxon>Sordariomycetes</taxon>
        <taxon>Sordariomycetidae</taxon>
        <taxon>Magnaporthales</taxon>
        <taxon>Pyriculariaceae</taxon>
        <taxon>Pyricularia</taxon>
    </lineage>
</organism>
<dbReference type="AlphaFoldDB" id="A0A6P8AV99"/>
<dbReference type="PANTHER" id="PTHR23325:SF1">
    <property type="entry name" value="SERUM RESPONSE FACTOR-BINDING PROTEIN 1"/>
    <property type="match status" value="1"/>
</dbReference>
<dbReference type="InterPro" id="IPR015158">
    <property type="entry name" value="Bud22_dom"/>
</dbReference>
<accession>A0A6P8AV99</accession>
<feature type="compositionally biased region" description="Basic and acidic residues" evidence="2">
    <location>
        <begin position="160"/>
        <end position="179"/>
    </location>
</feature>
<evidence type="ECO:0000313" key="5">
    <source>
        <dbReference type="RefSeq" id="XP_030978846.1"/>
    </source>
</evidence>
<reference evidence="5" key="2">
    <citation type="submission" date="2019-10" db="EMBL/GenBank/DDBJ databases">
        <authorList>
            <consortium name="NCBI Genome Project"/>
        </authorList>
    </citation>
    <scope>NUCLEOTIDE SEQUENCE</scope>
    <source>
        <strain evidence="5">NI907</strain>
    </source>
</reference>
<dbReference type="PANTHER" id="PTHR23325">
    <property type="entry name" value="SERUM RESPONSE FACTOR-BINDING"/>
    <property type="match status" value="1"/>
</dbReference>
<proteinExistence type="predicted"/>
<reference evidence="4 5" key="1">
    <citation type="journal article" date="2019" name="Mol. Biol. Evol.">
        <title>Blast fungal genomes show frequent chromosomal changes, gene gains and losses, and effector gene turnover.</title>
        <authorList>
            <person name="Gomez Luciano L.B."/>
            <person name="Jason Tsai I."/>
            <person name="Chuma I."/>
            <person name="Tosa Y."/>
            <person name="Chen Y.H."/>
            <person name="Li J.Y."/>
            <person name="Li M.Y."/>
            <person name="Jade Lu M.Y."/>
            <person name="Nakayashiki H."/>
            <person name="Li W.H."/>
        </authorList>
    </citation>
    <scope>NUCLEOTIDE SEQUENCE [LARGE SCALE GENOMIC DNA]</scope>
    <source>
        <strain evidence="4 5">NI907</strain>
    </source>
</reference>
<evidence type="ECO:0000256" key="1">
    <source>
        <dbReference type="ARBA" id="ARBA00023054"/>
    </source>
</evidence>
<feature type="compositionally biased region" description="Acidic residues" evidence="2">
    <location>
        <begin position="252"/>
        <end position="263"/>
    </location>
</feature>
<dbReference type="KEGG" id="pgri:PgNI_08894"/>